<reference evidence="1 2" key="1">
    <citation type="submission" date="2021-06" db="EMBL/GenBank/DDBJ databases">
        <authorList>
            <person name="Kallberg Y."/>
            <person name="Tangrot J."/>
            <person name="Rosling A."/>
        </authorList>
    </citation>
    <scope>NUCLEOTIDE SEQUENCE [LARGE SCALE GENOMIC DNA]</scope>
    <source>
        <strain evidence="1 2">120-4 pot B 10/14</strain>
    </source>
</reference>
<accession>A0ABN7VMT6</accession>
<dbReference type="EMBL" id="CAJVQB010018331">
    <property type="protein sequence ID" value="CAG8787297.1"/>
    <property type="molecule type" value="Genomic_DNA"/>
</dbReference>
<evidence type="ECO:0000313" key="1">
    <source>
        <dbReference type="EMBL" id="CAG8787297.1"/>
    </source>
</evidence>
<evidence type="ECO:0000313" key="2">
    <source>
        <dbReference type="Proteomes" id="UP000789901"/>
    </source>
</evidence>
<gene>
    <name evidence="1" type="ORF">GMARGA_LOCUS20662</name>
</gene>
<organism evidence="1 2">
    <name type="scientific">Gigaspora margarita</name>
    <dbReference type="NCBI Taxonomy" id="4874"/>
    <lineage>
        <taxon>Eukaryota</taxon>
        <taxon>Fungi</taxon>
        <taxon>Fungi incertae sedis</taxon>
        <taxon>Mucoromycota</taxon>
        <taxon>Glomeromycotina</taxon>
        <taxon>Glomeromycetes</taxon>
        <taxon>Diversisporales</taxon>
        <taxon>Gigasporaceae</taxon>
        <taxon>Gigaspora</taxon>
    </lineage>
</organism>
<protein>
    <submittedName>
        <fullName evidence="1">22155_t:CDS:1</fullName>
    </submittedName>
</protein>
<sequence length="116" mass="13390">MSQQNIQQIYLKSGVDKLCSSCYNQIADSYRHQKSTINRIKKSNSSMDLMEIIDSRSNSPITLMETNNLVNLIEVIKTQKEELIYENKLNEINQQITNIEISITDSTISIDKENFN</sequence>
<comment type="caution">
    <text evidence="1">The sequence shown here is derived from an EMBL/GenBank/DDBJ whole genome shotgun (WGS) entry which is preliminary data.</text>
</comment>
<proteinExistence type="predicted"/>
<dbReference type="Proteomes" id="UP000789901">
    <property type="component" value="Unassembled WGS sequence"/>
</dbReference>
<keyword evidence="2" id="KW-1185">Reference proteome</keyword>
<name>A0ABN7VMT6_GIGMA</name>